<accession>A0A3P5XT57</accession>
<gene>
    <name evidence="1" type="ORF">PSET11_03030</name>
</gene>
<dbReference type="Proteomes" id="UP000280861">
    <property type="component" value="Unassembled WGS sequence"/>
</dbReference>
<evidence type="ECO:0000313" key="1">
    <source>
        <dbReference type="EMBL" id="VDC32259.1"/>
    </source>
</evidence>
<protein>
    <submittedName>
        <fullName evidence="1">Uncharacterized protein</fullName>
    </submittedName>
</protein>
<evidence type="ECO:0000313" key="2">
    <source>
        <dbReference type="Proteomes" id="UP000280861"/>
    </source>
</evidence>
<name>A0A3P5XT57_9MICC</name>
<proteinExistence type="predicted"/>
<reference evidence="1 2" key="1">
    <citation type="submission" date="2018-11" db="EMBL/GenBank/DDBJ databases">
        <authorList>
            <person name="Criscuolo A."/>
        </authorList>
    </citation>
    <scope>NUCLEOTIDE SEQUENCE [LARGE SCALE GENOMIC DNA]</scope>
    <source>
        <strain evidence="1">AT11b</strain>
    </source>
</reference>
<keyword evidence="2" id="KW-1185">Reference proteome</keyword>
<organism evidence="1 2">
    <name type="scientific">Arthrobacter ulcerisalmonis</name>
    <dbReference type="NCBI Taxonomy" id="2483813"/>
    <lineage>
        <taxon>Bacteria</taxon>
        <taxon>Bacillati</taxon>
        <taxon>Actinomycetota</taxon>
        <taxon>Actinomycetes</taxon>
        <taxon>Micrococcales</taxon>
        <taxon>Micrococcaceae</taxon>
        <taxon>Arthrobacter</taxon>
    </lineage>
</organism>
<dbReference type="AlphaFoldDB" id="A0A3P5XT57"/>
<dbReference type="EMBL" id="UXAU01000040">
    <property type="protein sequence ID" value="VDC32259.1"/>
    <property type="molecule type" value="Genomic_DNA"/>
</dbReference>
<sequence>MPLATGAITAHFSDASVFDAAVTGTVTFTPPPAWLLSDDLVTVPVPVVAQVEAKAIALRFGKVPSRGRPPTHGRPHYPASR</sequence>